<dbReference type="Proteomes" id="UP001652581">
    <property type="component" value="Chromosome 29"/>
</dbReference>
<gene>
    <name evidence="3" type="primary">LOC116285969</name>
</gene>
<evidence type="ECO:0000313" key="3">
    <source>
        <dbReference type="RefSeq" id="XP_072807780.1"/>
    </source>
</evidence>
<protein>
    <submittedName>
        <fullName evidence="3">Uncharacterized protein</fullName>
    </submittedName>
</protein>
<dbReference type="RefSeq" id="XP_072807780.1">
    <property type="nucleotide sequence ID" value="XM_072951679.1"/>
</dbReference>
<evidence type="ECO:0000256" key="1">
    <source>
        <dbReference type="SAM" id="MobiDB-lite"/>
    </source>
</evidence>
<reference evidence="3" key="1">
    <citation type="submission" date="2025-08" db="UniProtKB">
        <authorList>
            <consortium name="RefSeq"/>
        </authorList>
    </citation>
    <scope>IDENTIFICATION</scope>
</reference>
<keyword evidence="2" id="KW-1185">Reference proteome</keyword>
<organism evidence="2 3">
    <name type="scientific">Vicugna pacos</name>
    <name type="common">Alpaca</name>
    <name type="synonym">Lama pacos</name>
    <dbReference type="NCBI Taxonomy" id="30538"/>
    <lineage>
        <taxon>Eukaryota</taxon>
        <taxon>Metazoa</taxon>
        <taxon>Chordata</taxon>
        <taxon>Craniata</taxon>
        <taxon>Vertebrata</taxon>
        <taxon>Euteleostomi</taxon>
        <taxon>Mammalia</taxon>
        <taxon>Eutheria</taxon>
        <taxon>Laurasiatheria</taxon>
        <taxon>Artiodactyla</taxon>
        <taxon>Tylopoda</taxon>
        <taxon>Camelidae</taxon>
        <taxon>Vicugna</taxon>
    </lineage>
</organism>
<proteinExistence type="predicted"/>
<accession>A0ABM5CGJ9</accession>
<name>A0ABM5CGJ9_VICPA</name>
<evidence type="ECO:0000313" key="2">
    <source>
        <dbReference type="Proteomes" id="UP001652581"/>
    </source>
</evidence>
<sequence length="309" mass="33756">MPLVGDGLLWHRESARSQELKPAVSSSVPDGAARPLPRARDRRACRRREGSSERGITAAADTRLGRVCCPGAARRAQTRSASHARLGPRRCPRRSALPASPARSSARRPRCAHLPPERVRARPAAPSPRGPGPRSRPPPPSAEEEEEEESHVSRDVGALRGQAGGGERRCAGRSQAAGVPSLFWRLPELTAEQKKEQTAFQNDQRTCSLTLVQAAAIWQRCTAELSSVPAADVSGVSPAAFRRQRNDRCPCKSEIHTPDEQTLKGQRTRLPGGAAVFKFSDVSQYGLELTWFRPQRTRPLPFSLKQPVS</sequence>
<feature type="region of interest" description="Disordered" evidence="1">
    <location>
        <begin position="16"/>
        <end position="174"/>
    </location>
</feature>
<dbReference type="GeneID" id="116285969"/>
<feature type="compositionally biased region" description="Low complexity" evidence="1">
    <location>
        <begin position="94"/>
        <end position="104"/>
    </location>
</feature>
<feature type="compositionally biased region" description="Pro residues" evidence="1">
    <location>
        <begin position="125"/>
        <end position="141"/>
    </location>
</feature>